<dbReference type="InterPro" id="IPR006059">
    <property type="entry name" value="SBP"/>
</dbReference>
<accession>A0A0D8JGI2</accession>
<dbReference type="GO" id="GO:0042956">
    <property type="term" value="P:maltodextrin transmembrane transport"/>
    <property type="evidence" value="ECO:0007669"/>
    <property type="project" value="TreeGrafter"/>
</dbReference>
<evidence type="ECO:0000256" key="1">
    <source>
        <dbReference type="ARBA" id="ARBA00008520"/>
    </source>
</evidence>
<organism evidence="4 5">
    <name type="scientific">Draconibacterium sediminis</name>
    <dbReference type="NCBI Taxonomy" id="1544798"/>
    <lineage>
        <taxon>Bacteria</taxon>
        <taxon>Pseudomonadati</taxon>
        <taxon>Bacteroidota</taxon>
        <taxon>Bacteroidia</taxon>
        <taxon>Marinilabiliales</taxon>
        <taxon>Prolixibacteraceae</taxon>
        <taxon>Draconibacterium</taxon>
    </lineage>
</organism>
<dbReference type="EMBL" id="JRHC01000001">
    <property type="protein sequence ID" value="KJF44968.1"/>
    <property type="molecule type" value="Genomic_DNA"/>
</dbReference>
<dbReference type="RefSeq" id="WP_045026643.1">
    <property type="nucleotide sequence ID" value="NZ_JRHC01000001.1"/>
</dbReference>
<evidence type="ECO:0000313" key="5">
    <source>
        <dbReference type="Proteomes" id="UP000032544"/>
    </source>
</evidence>
<name>A0A0D8JGI2_9BACT</name>
<dbReference type="Pfam" id="PF01547">
    <property type="entry name" value="SBP_bac_1"/>
    <property type="match status" value="1"/>
</dbReference>
<dbReference type="SUPFAM" id="SSF53850">
    <property type="entry name" value="Periplasmic binding protein-like II"/>
    <property type="match status" value="1"/>
</dbReference>
<dbReference type="GO" id="GO:1901982">
    <property type="term" value="F:maltose binding"/>
    <property type="evidence" value="ECO:0007669"/>
    <property type="project" value="TreeGrafter"/>
</dbReference>
<dbReference type="PANTHER" id="PTHR30061">
    <property type="entry name" value="MALTOSE-BINDING PERIPLASMIC PROTEIN"/>
    <property type="match status" value="1"/>
</dbReference>
<keyword evidence="5" id="KW-1185">Reference proteome</keyword>
<reference evidence="4 5" key="1">
    <citation type="submission" date="2014-09" db="EMBL/GenBank/DDBJ databases">
        <title>Draft Genome Sequence of Draconibacterium sp. JN14CK-3.</title>
        <authorList>
            <person name="Dong C."/>
            <person name="Lai Q."/>
            <person name="Shao Z."/>
        </authorList>
    </citation>
    <scope>NUCLEOTIDE SEQUENCE [LARGE SCALE GENOMIC DNA]</scope>
    <source>
        <strain evidence="4 5">JN14CK-3</strain>
    </source>
</reference>
<comment type="caution">
    <text evidence="4">The sequence shown here is derived from an EMBL/GenBank/DDBJ whole genome shotgun (WGS) entry which is preliminary data.</text>
</comment>
<protein>
    <recommendedName>
        <fullName evidence="6">ABC transporter substrate-binding protein</fullName>
    </recommendedName>
</protein>
<dbReference type="STRING" id="1544798.LH29_05990"/>
<dbReference type="OrthoDB" id="9811622at2"/>
<dbReference type="PATRIC" id="fig|1544798.3.peg.1205"/>
<keyword evidence="3" id="KW-0732">Signal</keyword>
<sequence>MIELKGIAWDHPRGYEPLIAAAEEFKKNNPEVSIKWDVRSLKEFGDMPIESLIERYDLITIDHPYMGQADKNGLLLKLEQHLSPEVIKKLEDESLGQCFNIYHYNKHMYATPIDAAALVASYRKDLIAEIGVILPNSHQELKRFYKNLPANYKVAWALCPTDIWCTFLSLCAQNAGRSFINEKHIDSKVGADVIDELKSHLEYLHPESMNWNPIQILDRMGKEDEIVYSPYLFGYTNYSRAGYTKNLVHFANSPVGQQENISTIMGGVGLAVSALTKHPGVAAKYAGYAAAAEIQEAIFTRNGGQPANKLAWQSADNDKLCTNFFKDTMWTIENAYIRPQHPGWNHFQEQGADIIHEGILKDTNSDQIMRQLNELYKTI</sequence>
<keyword evidence="2" id="KW-0813">Transport</keyword>
<dbReference type="Proteomes" id="UP000032544">
    <property type="component" value="Unassembled WGS sequence"/>
</dbReference>
<dbReference type="AlphaFoldDB" id="A0A0D8JGI2"/>
<evidence type="ECO:0000256" key="2">
    <source>
        <dbReference type="ARBA" id="ARBA00022448"/>
    </source>
</evidence>
<dbReference type="GO" id="GO:0015768">
    <property type="term" value="P:maltose transport"/>
    <property type="evidence" value="ECO:0007669"/>
    <property type="project" value="TreeGrafter"/>
</dbReference>
<dbReference type="Gene3D" id="3.40.190.10">
    <property type="entry name" value="Periplasmic binding protein-like II"/>
    <property type="match status" value="2"/>
</dbReference>
<gene>
    <name evidence="4" type="ORF">LH29_05990</name>
</gene>
<dbReference type="PANTHER" id="PTHR30061:SF50">
    <property type="entry name" value="MALTOSE_MALTODEXTRIN-BINDING PERIPLASMIC PROTEIN"/>
    <property type="match status" value="1"/>
</dbReference>
<dbReference type="GO" id="GO:0055052">
    <property type="term" value="C:ATP-binding cassette (ABC) transporter complex, substrate-binding subunit-containing"/>
    <property type="evidence" value="ECO:0007669"/>
    <property type="project" value="TreeGrafter"/>
</dbReference>
<evidence type="ECO:0008006" key="6">
    <source>
        <dbReference type="Google" id="ProtNLM"/>
    </source>
</evidence>
<evidence type="ECO:0000313" key="4">
    <source>
        <dbReference type="EMBL" id="KJF44968.1"/>
    </source>
</evidence>
<comment type="similarity">
    <text evidence="1">Belongs to the bacterial solute-binding protein 1 family.</text>
</comment>
<proteinExistence type="inferred from homology"/>
<evidence type="ECO:0000256" key="3">
    <source>
        <dbReference type="ARBA" id="ARBA00022729"/>
    </source>
</evidence>